<dbReference type="RefSeq" id="WP_283172919.1">
    <property type="nucleotide sequence ID" value="NZ_JAPNOA010000019.1"/>
</dbReference>
<dbReference type="EMBL" id="JAPNOA010000019">
    <property type="protein sequence ID" value="MCY0964700.1"/>
    <property type="molecule type" value="Genomic_DNA"/>
</dbReference>
<evidence type="ECO:0008006" key="3">
    <source>
        <dbReference type="Google" id="ProtNLM"/>
    </source>
</evidence>
<comment type="caution">
    <text evidence="1">The sequence shown here is derived from an EMBL/GenBank/DDBJ whole genome shotgun (WGS) entry which is preliminary data.</text>
</comment>
<evidence type="ECO:0000313" key="1">
    <source>
        <dbReference type="EMBL" id="MCY0964700.1"/>
    </source>
</evidence>
<sequence length="138" mass="14976">MPVVMFELPDTEAVRAGRRELTTRACVLFAEVLEAPVERIRAYVRRYDLEDAAAGGVWMADGGPDGPFYQFFVLGDRPASHVQALHRGFTDLLVDVLGYAPGSIRGVCSRINPADWGIAGVTADIARKSEQAARAGQN</sequence>
<dbReference type="SUPFAM" id="SSF55331">
    <property type="entry name" value="Tautomerase/MIF"/>
    <property type="match status" value="1"/>
</dbReference>
<dbReference type="AlphaFoldDB" id="A0A9X3IRY0"/>
<dbReference type="Gene3D" id="3.30.429.10">
    <property type="entry name" value="Macrophage Migration Inhibitory Factor"/>
    <property type="match status" value="1"/>
</dbReference>
<accession>A0A9X3IRY0</accession>
<name>A0A9X3IRY0_9GAMM</name>
<gene>
    <name evidence="1" type="ORF">OUO13_05845</name>
</gene>
<keyword evidence="2" id="KW-1185">Reference proteome</keyword>
<proteinExistence type="predicted"/>
<protein>
    <recommendedName>
        <fullName evidence="3">4-oxalocrotonate tautomerase</fullName>
    </recommendedName>
</protein>
<reference evidence="1" key="1">
    <citation type="submission" date="2022-11" db="EMBL/GenBank/DDBJ databases">
        <title>Parathalassolutuus dongxingensis gen. nov., sp. nov., a novel member of family Oceanospirillaceae isolated from a coastal shrimp pond in Guangxi, China.</title>
        <authorList>
            <person name="Chen H."/>
        </authorList>
    </citation>
    <scope>NUCLEOTIDE SEQUENCE</scope>
    <source>
        <strain evidence="1">G-43</strain>
    </source>
</reference>
<evidence type="ECO:0000313" key="2">
    <source>
        <dbReference type="Proteomes" id="UP001150830"/>
    </source>
</evidence>
<dbReference type="Proteomes" id="UP001150830">
    <property type="component" value="Unassembled WGS sequence"/>
</dbReference>
<organism evidence="1 2">
    <name type="scientific">Parathalassolituus penaei</name>
    <dbReference type="NCBI Taxonomy" id="2997323"/>
    <lineage>
        <taxon>Bacteria</taxon>
        <taxon>Pseudomonadati</taxon>
        <taxon>Pseudomonadota</taxon>
        <taxon>Gammaproteobacteria</taxon>
        <taxon>Oceanospirillales</taxon>
        <taxon>Oceanospirillaceae</taxon>
        <taxon>Parathalassolituus</taxon>
    </lineage>
</organism>
<dbReference type="InterPro" id="IPR014347">
    <property type="entry name" value="Tautomerase/MIF_sf"/>
</dbReference>